<dbReference type="AlphaFoldDB" id="A0AAW5LEF5"/>
<protein>
    <submittedName>
        <fullName evidence="1">Uncharacterized protein</fullName>
    </submittedName>
</protein>
<keyword evidence="2" id="KW-1185">Reference proteome</keyword>
<name>A0AAW5LEF5_9PAST</name>
<gene>
    <name evidence="1" type="ORF">MUU45_001501</name>
</gene>
<comment type="caution">
    <text evidence="1">The sequence shown here is derived from an EMBL/GenBank/DDBJ whole genome shotgun (WGS) entry which is preliminary data.</text>
</comment>
<sequence>MNNLTYQVIGYSQQKPIVLGSTKNQSQALSLAEKALNDEVYQAVVIKKQGGNNG</sequence>
<organism evidence="1 2">
    <name type="scientific">Rodentibacter pneumotropicus</name>
    <dbReference type="NCBI Taxonomy" id="758"/>
    <lineage>
        <taxon>Bacteria</taxon>
        <taxon>Pseudomonadati</taxon>
        <taxon>Pseudomonadota</taxon>
        <taxon>Gammaproteobacteria</taxon>
        <taxon>Pasteurellales</taxon>
        <taxon>Pasteurellaceae</taxon>
        <taxon>Rodentibacter</taxon>
    </lineage>
</organism>
<proteinExistence type="predicted"/>
<dbReference type="EMBL" id="JALJCU010000025">
    <property type="protein sequence ID" value="MCQ9121943.1"/>
    <property type="molecule type" value="Genomic_DNA"/>
</dbReference>
<evidence type="ECO:0000313" key="2">
    <source>
        <dbReference type="Proteomes" id="UP001206350"/>
    </source>
</evidence>
<evidence type="ECO:0000313" key="1">
    <source>
        <dbReference type="EMBL" id="MCQ9121943.1"/>
    </source>
</evidence>
<accession>A0AAW5LEF5</accession>
<reference evidence="1 2" key="1">
    <citation type="journal article" date="2022" name="Microbiol. Spectr.">
        <title>Microbiota of the Pregnant Mouse: Characterization of the Bacterial Communities in the Oral Cavity, Lung, Intestine, and Vagina through Culture and DNA Sequencing.</title>
        <authorList>
            <person name="Greenberg J.M."/>
            <person name="Romero R."/>
            <person name="Winters A.D."/>
            <person name="Galaz J."/>
            <person name="Garcia-Flores V."/>
            <person name="Arenas-Hernandez M."/>
            <person name="Panzer J."/>
            <person name="Shaffer Z."/>
            <person name="Kracht D.J."/>
            <person name="Gomez-Lopez N."/>
            <person name="Theis K.R."/>
        </authorList>
    </citation>
    <scope>NUCLEOTIDE SEQUENCE [LARGE SCALE GENOMIC DNA]</scope>
    <source>
        <strain evidence="1 2">MAC-C1-H1</strain>
    </source>
</reference>
<dbReference type="Proteomes" id="UP001206350">
    <property type="component" value="Unassembled WGS sequence"/>
</dbReference>
<dbReference type="RefSeq" id="WP_165688416.1">
    <property type="nucleotide sequence ID" value="NZ_JALJCU010000025.1"/>
</dbReference>